<dbReference type="Gene3D" id="3.40.140.10">
    <property type="entry name" value="Cytidine Deaminase, domain 2"/>
    <property type="match status" value="1"/>
</dbReference>
<evidence type="ECO:0000256" key="3">
    <source>
        <dbReference type="ARBA" id="ARBA00022723"/>
    </source>
</evidence>
<dbReference type="EMBL" id="BIFS01000001">
    <property type="protein sequence ID" value="GCE19000.1"/>
    <property type="molecule type" value="Genomic_DNA"/>
</dbReference>
<keyword evidence="3" id="KW-0479">Metal-binding</keyword>
<comment type="caution">
    <text evidence="9">The sequence shown here is derived from an EMBL/GenBank/DDBJ whole genome shotgun (WGS) entry which is preliminary data.</text>
</comment>
<proteinExistence type="inferred from homology"/>
<dbReference type="NCBIfam" id="NF000642">
    <property type="entry name" value="PRK00024.1"/>
    <property type="match status" value="1"/>
</dbReference>
<evidence type="ECO:0000259" key="8">
    <source>
        <dbReference type="PROSITE" id="PS50249"/>
    </source>
</evidence>
<dbReference type="CDD" id="cd08071">
    <property type="entry name" value="MPN_DUF2466"/>
    <property type="match status" value="1"/>
</dbReference>
<organism evidence="9 10">
    <name type="scientific">Dictyobacter kobayashii</name>
    <dbReference type="NCBI Taxonomy" id="2014872"/>
    <lineage>
        <taxon>Bacteria</taxon>
        <taxon>Bacillati</taxon>
        <taxon>Chloroflexota</taxon>
        <taxon>Ktedonobacteria</taxon>
        <taxon>Ktedonobacterales</taxon>
        <taxon>Dictyobacteraceae</taxon>
        <taxon>Dictyobacter</taxon>
    </lineage>
</organism>
<evidence type="ECO:0000313" key="9">
    <source>
        <dbReference type="EMBL" id="GCE19000.1"/>
    </source>
</evidence>
<accession>A0A402AIW8</accession>
<dbReference type="PANTHER" id="PTHR30471">
    <property type="entry name" value="DNA REPAIR PROTEIN RADC"/>
    <property type="match status" value="1"/>
</dbReference>
<dbReference type="AlphaFoldDB" id="A0A402AIW8"/>
<dbReference type="PROSITE" id="PS50249">
    <property type="entry name" value="MPN"/>
    <property type="match status" value="1"/>
</dbReference>
<evidence type="ECO:0000256" key="7">
    <source>
        <dbReference type="RuleBase" id="RU003797"/>
    </source>
</evidence>
<dbReference type="GO" id="GO:0006508">
    <property type="term" value="P:proteolysis"/>
    <property type="evidence" value="ECO:0007669"/>
    <property type="project" value="UniProtKB-KW"/>
</dbReference>
<dbReference type="InterPro" id="IPR046778">
    <property type="entry name" value="UPF0758_N"/>
</dbReference>
<dbReference type="Proteomes" id="UP000287188">
    <property type="component" value="Unassembled WGS sequence"/>
</dbReference>
<dbReference type="GO" id="GO:0046872">
    <property type="term" value="F:metal ion binding"/>
    <property type="evidence" value="ECO:0007669"/>
    <property type="project" value="UniProtKB-KW"/>
</dbReference>
<keyword evidence="10" id="KW-1185">Reference proteome</keyword>
<dbReference type="Pfam" id="PF20582">
    <property type="entry name" value="UPF0758_N"/>
    <property type="match status" value="1"/>
</dbReference>
<evidence type="ECO:0000256" key="2">
    <source>
        <dbReference type="ARBA" id="ARBA00022670"/>
    </source>
</evidence>
<name>A0A402AIW8_9CHLR</name>
<dbReference type="PANTHER" id="PTHR30471:SF3">
    <property type="entry name" value="UPF0758 PROTEIN YEES-RELATED"/>
    <property type="match status" value="1"/>
</dbReference>
<keyword evidence="2" id="KW-0645">Protease</keyword>
<evidence type="ECO:0000313" key="10">
    <source>
        <dbReference type="Proteomes" id="UP000287188"/>
    </source>
</evidence>
<comment type="similarity">
    <text evidence="1 7">Belongs to the UPF0758 family.</text>
</comment>
<dbReference type="SUPFAM" id="SSF47781">
    <property type="entry name" value="RuvA domain 2-like"/>
    <property type="match status" value="1"/>
</dbReference>
<gene>
    <name evidence="9" type="ORF">KDK_28000</name>
</gene>
<feature type="domain" description="MPN" evidence="8">
    <location>
        <begin position="156"/>
        <end position="278"/>
    </location>
</feature>
<evidence type="ECO:0000256" key="5">
    <source>
        <dbReference type="ARBA" id="ARBA00022833"/>
    </source>
</evidence>
<evidence type="ECO:0000256" key="6">
    <source>
        <dbReference type="ARBA" id="ARBA00023049"/>
    </source>
</evidence>
<dbReference type="InterPro" id="IPR037518">
    <property type="entry name" value="MPN"/>
</dbReference>
<sequence>MQMDLSSTRSKKIDTIIDITPLNNAMEAILTDIPTPNIDPEIPMPLSLIKPAYHATVHDMPTNERPRERLQKNGAETLTTAELLAIILRTGTQRENVIEVATKLITKYGGLAGLVSADFHELSAEHGLGPAKSAQLKAALEIGKRLSMLPAEKRYQIKSADDAARLVRLELMYLDHEEMHILLLDTKNQVIECVKRYKGTVNSSVLRIAEIMRPAITRNCPRIIVSHNHPSGDPTPSPEDIDVTQQLAAAGKLLDIELLDHIIIGNPRYISLKETLNW</sequence>
<dbReference type="InterPro" id="IPR010994">
    <property type="entry name" value="RuvA_2-like"/>
</dbReference>
<evidence type="ECO:0000256" key="4">
    <source>
        <dbReference type="ARBA" id="ARBA00022801"/>
    </source>
</evidence>
<dbReference type="InterPro" id="IPR001405">
    <property type="entry name" value="UPF0758"/>
</dbReference>
<keyword evidence="5" id="KW-0862">Zinc</keyword>
<dbReference type="Pfam" id="PF04002">
    <property type="entry name" value="RadC"/>
    <property type="match status" value="1"/>
</dbReference>
<dbReference type="InterPro" id="IPR020891">
    <property type="entry name" value="UPF0758_CS"/>
</dbReference>
<reference evidence="10" key="1">
    <citation type="submission" date="2018-12" db="EMBL/GenBank/DDBJ databases">
        <title>Tengunoibacter tsumagoiensis gen. nov., sp. nov., Dictyobacter kobayashii sp. nov., D. alpinus sp. nov., and D. joshuensis sp. nov. and description of Dictyobacteraceae fam. nov. within the order Ktedonobacterales isolated from Tengu-no-mugimeshi.</title>
        <authorList>
            <person name="Wang C.M."/>
            <person name="Zheng Y."/>
            <person name="Sakai Y."/>
            <person name="Toyoda A."/>
            <person name="Minakuchi Y."/>
            <person name="Abe K."/>
            <person name="Yokota A."/>
            <person name="Yabe S."/>
        </authorList>
    </citation>
    <scope>NUCLEOTIDE SEQUENCE [LARGE SCALE GENOMIC DNA]</scope>
    <source>
        <strain evidence="10">Uno11</strain>
    </source>
</reference>
<evidence type="ECO:0000256" key="1">
    <source>
        <dbReference type="ARBA" id="ARBA00010243"/>
    </source>
</evidence>
<keyword evidence="6" id="KW-0482">Metalloprotease</keyword>
<dbReference type="InterPro" id="IPR025657">
    <property type="entry name" value="RadC_JAB"/>
</dbReference>
<protein>
    <submittedName>
        <fullName evidence="9">UPF0758 protein</fullName>
    </submittedName>
</protein>
<dbReference type="NCBIfam" id="TIGR00608">
    <property type="entry name" value="radc"/>
    <property type="match status" value="1"/>
</dbReference>
<dbReference type="PROSITE" id="PS01302">
    <property type="entry name" value="UPF0758"/>
    <property type="match status" value="1"/>
</dbReference>
<dbReference type="GO" id="GO:0008237">
    <property type="term" value="F:metallopeptidase activity"/>
    <property type="evidence" value="ECO:0007669"/>
    <property type="project" value="UniProtKB-KW"/>
</dbReference>
<keyword evidence="4" id="KW-0378">Hydrolase</keyword>